<feature type="region of interest" description="Disordered" evidence="6">
    <location>
        <begin position="1"/>
        <end position="22"/>
    </location>
</feature>
<dbReference type="PRINTS" id="PR00363">
    <property type="entry name" value="CYTOCHROMEB5"/>
</dbReference>
<dbReference type="SUPFAM" id="SSF55856">
    <property type="entry name" value="Cytochrome b5-like heme/steroid binding domain"/>
    <property type="match status" value="1"/>
</dbReference>
<dbReference type="InterPro" id="IPR036400">
    <property type="entry name" value="Cyt_B5-like_heme/steroid_sf"/>
</dbReference>
<dbReference type="PANTHER" id="PTHR19353:SF57">
    <property type="entry name" value="ACYL-COA (8-3)-DESATURASE"/>
    <property type="match status" value="1"/>
</dbReference>
<evidence type="ECO:0000256" key="3">
    <source>
        <dbReference type="ARBA" id="ARBA00022832"/>
    </source>
</evidence>
<keyword evidence="9" id="KW-1185">Reference proteome</keyword>
<dbReference type="PIRSF" id="PIRSF015921">
    <property type="entry name" value="FA_sphinglp_des"/>
    <property type="match status" value="1"/>
</dbReference>
<dbReference type="GO" id="GO:0016020">
    <property type="term" value="C:membrane"/>
    <property type="evidence" value="ECO:0007669"/>
    <property type="project" value="TreeGrafter"/>
</dbReference>
<dbReference type="GO" id="GO:0006636">
    <property type="term" value="P:unsaturated fatty acid biosynthetic process"/>
    <property type="evidence" value="ECO:0007669"/>
    <property type="project" value="UniProtKB-UniPathway"/>
</dbReference>
<dbReference type="InterPro" id="IPR012171">
    <property type="entry name" value="Fatty_acid_desaturase"/>
</dbReference>
<dbReference type="Ensembl" id="ENSSPUT00000017814.1">
    <property type="protein sequence ID" value="ENSSPUP00000016725.1"/>
    <property type="gene ID" value="ENSSPUG00000012929.1"/>
</dbReference>
<evidence type="ECO:0000256" key="2">
    <source>
        <dbReference type="ARBA" id="ARBA00022516"/>
    </source>
</evidence>
<reference evidence="8" key="2">
    <citation type="submission" date="2025-09" db="UniProtKB">
        <authorList>
            <consortium name="Ensembl"/>
        </authorList>
    </citation>
    <scope>IDENTIFICATION</scope>
</reference>
<dbReference type="InterPro" id="IPR001199">
    <property type="entry name" value="Cyt_B5-like_heme/steroid-bd"/>
</dbReference>
<protein>
    <recommendedName>
        <fullName evidence="7">Cytochrome b5 heme-binding domain-containing protein</fullName>
    </recommendedName>
</protein>
<dbReference type="CDD" id="cd03506">
    <property type="entry name" value="Delta6-FADS-like"/>
    <property type="match status" value="1"/>
</dbReference>
<name>A0A8D0HB22_SPHPU</name>
<dbReference type="GeneTree" id="ENSGT00950000182990"/>
<evidence type="ECO:0000256" key="6">
    <source>
        <dbReference type="SAM" id="MobiDB-lite"/>
    </source>
</evidence>
<organism evidence="8 9">
    <name type="scientific">Sphenodon punctatus</name>
    <name type="common">Tuatara</name>
    <name type="synonym">Hatteria punctata</name>
    <dbReference type="NCBI Taxonomy" id="8508"/>
    <lineage>
        <taxon>Eukaryota</taxon>
        <taxon>Metazoa</taxon>
        <taxon>Chordata</taxon>
        <taxon>Craniata</taxon>
        <taxon>Vertebrata</taxon>
        <taxon>Euteleostomi</taxon>
        <taxon>Lepidosauria</taxon>
        <taxon>Sphenodontia</taxon>
        <taxon>Sphenodontidae</taxon>
        <taxon>Sphenodon</taxon>
    </lineage>
</organism>
<feature type="compositionally biased region" description="Basic and acidic residues" evidence="6">
    <location>
        <begin position="1"/>
        <end position="13"/>
    </location>
</feature>
<proteinExistence type="predicted"/>
<dbReference type="SMART" id="SM01117">
    <property type="entry name" value="Cyt-b5"/>
    <property type="match status" value="1"/>
</dbReference>
<dbReference type="UniPathway" id="UPA00658"/>
<comment type="pathway">
    <text evidence="1">Lipid metabolism; polyunsaturated fatty acid biosynthesis.</text>
</comment>
<reference evidence="8" key="1">
    <citation type="submission" date="2025-08" db="UniProtKB">
        <authorList>
            <consortium name="Ensembl"/>
        </authorList>
    </citation>
    <scope>IDENTIFICATION</scope>
</reference>
<dbReference type="Pfam" id="PF00487">
    <property type="entry name" value="FA_desaturase"/>
    <property type="match status" value="1"/>
</dbReference>
<dbReference type="GO" id="GO:0016717">
    <property type="term" value="F:oxidoreductase activity, acting on paired donors, with oxidation of a pair of donors resulting in the reduction of molecular oxygen to two molecules of water"/>
    <property type="evidence" value="ECO:0007669"/>
    <property type="project" value="TreeGrafter"/>
</dbReference>
<keyword evidence="5" id="KW-0275">Fatty acid biosynthesis</keyword>
<dbReference type="OMA" id="YAWWNDK"/>
<dbReference type="AlphaFoldDB" id="A0A8D0HB22"/>
<evidence type="ECO:0000313" key="9">
    <source>
        <dbReference type="Proteomes" id="UP000694392"/>
    </source>
</evidence>
<dbReference type="Proteomes" id="UP000694392">
    <property type="component" value="Unplaced"/>
</dbReference>
<sequence length="343" mass="39974">RGGESEPGMREPGSKGGSSRRRLFTWGEIESRTGRGESKQERWLVIERKVYDISQFYKRHPGGARVISHYAGQDATDPYKAFHVDEVLVNKYLRSLLIGELAPDQPSIEPSKNGQLSWFQHDLGHLSVFNKSKWNHVAHKLVLGLLKGLPSSWWNNLHFQHHAKPNCFRKDPDLNMHPFLFTLGKTLSVELGKKKKKFMPYNHQHKYFIGECLCILDYFVCVCLHRLLETTWFIWISQMNHIPMHIDYDKNLDWLSTQLQATCNVDQSLFNDWFSGHLNFQIEHHLFPTMPRHNYWKAAPLVKSLFAKHGVKYQCKPLHTAFADILHSLKDSGDFWLDAYLHG</sequence>
<dbReference type="Gene3D" id="3.10.120.10">
    <property type="entry name" value="Cytochrome b5-like heme/steroid binding domain"/>
    <property type="match status" value="1"/>
</dbReference>
<keyword evidence="2" id="KW-0444">Lipid biosynthesis</keyword>
<evidence type="ECO:0000256" key="4">
    <source>
        <dbReference type="ARBA" id="ARBA00023098"/>
    </source>
</evidence>
<dbReference type="Pfam" id="PF00173">
    <property type="entry name" value="Cyt-b5"/>
    <property type="match status" value="1"/>
</dbReference>
<dbReference type="PROSITE" id="PS50255">
    <property type="entry name" value="CYTOCHROME_B5_2"/>
    <property type="match status" value="1"/>
</dbReference>
<dbReference type="PANTHER" id="PTHR19353">
    <property type="entry name" value="FATTY ACID DESATURASE 2"/>
    <property type="match status" value="1"/>
</dbReference>
<accession>A0A8D0HB22</accession>
<evidence type="ECO:0000256" key="1">
    <source>
        <dbReference type="ARBA" id="ARBA00005105"/>
    </source>
</evidence>
<feature type="domain" description="Cytochrome b5 heme-binding" evidence="7">
    <location>
        <begin position="21"/>
        <end position="102"/>
    </location>
</feature>
<keyword evidence="3" id="KW-0276">Fatty acid metabolism</keyword>
<keyword evidence="4" id="KW-0443">Lipid metabolism</keyword>
<evidence type="ECO:0000259" key="7">
    <source>
        <dbReference type="PROSITE" id="PS50255"/>
    </source>
</evidence>
<evidence type="ECO:0000256" key="5">
    <source>
        <dbReference type="ARBA" id="ARBA00023160"/>
    </source>
</evidence>
<dbReference type="InterPro" id="IPR005804">
    <property type="entry name" value="FA_desaturase_dom"/>
</dbReference>
<evidence type="ECO:0000313" key="8">
    <source>
        <dbReference type="Ensembl" id="ENSSPUP00000016725.1"/>
    </source>
</evidence>